<dbReference type="NCBIfam" id="TIGR03552">
    <property type="entry name" value="F420_cofC"/>
    <property type="match status" value="1"/>
</dbReference>
<reference evidence="6" key="1">
    <citation type="submission" date="2017-09" db="EMBL/GenBank/DDBJ databases">
        <title>The Reconstruction of 2,631 Draft Metagenome-Assembled Genomes from the Global Oceans.</title>
        <authorList>
            <person name="Tully B.J."/>
            <person name="Graham E.D."/>
            <person name="Heidelberg J.F."/>
        </authorList>
    </citation>
    <scope>NUCLEOTIDE SEQUENCE [LARGE SCALE GENOMIC DNA]</scope>
</reference>
<keyword evidence="3" id="KW-0547">Nucleotide-binding</keyword>
<dbReference type="GO" id="GO:0043814">
    <property type="term" value="F:phospholactate guanylyltransferase activity"/>
    <property type="evidence" value="ECO:0007669"/>
    <property type="project" value="InterPro"/>
</dbReference>
<name>A0A2D6YMF5_9DELT</name>
<dbReference type="Gene3D" id="3.90.550.10">
    <property type="entry name" value="Spore Coat Polysaccharide Biosynthesis Protein SpsA, Chain A"/>
    <property type="match status" value="1"/>
</dbReference>
<dbReference type="GO" id="GO:0005525">
    <property type="term" value="F:GTP binding"/>
    <property type="evidence" value="ECO:0007669"/>
    <property type="project" value="UniProtKB-KW"/>
</dbReference>
<evidence type="ECO:0000313" key="5">
    <source>
        <dbReference type="EMBL" id="MAH64275.1"/>
    </source>
</evidence>
<accession>A0A2D6YMF5</accession>
<keyword evidence="1 5" id="KW-0808">Transferase</keyword>
<dbReference type="AlphaFoldDB" id="A0A2D6YMF5"/>
<evidence type="ECO:0000256" key="1">
    <source>
        <dbReference type="ARBA" id="ARBA00022679"/>
    </source>
</evidence>
<dbReference type="SUPFAM" id="SSF53448">
    <property type="entry name" value="Nucleotide-diphospho-sugar transferases"/>
    <property type="match status" value="1"/>
</dbReference>
<organism evidence="5 6">
    <name type="scientific">SAR324 cluster bacterium</name>
    <dbReference type="NCBI Taxonomy" id="2024889"/>
    <lineage>
        <taxon>Bacteria</taxon>
        <taxon>Deltaproteobacteria</taxon>
        <taxon>SAR324 cluster</taxon>
    </lineage>
</organism>
<dbReference type="InterPro" id="IPR002835">
    <property type="entry name" value="CofC"/>
</dbReference>
<comment type="caution">
    <text evidence="5">The sequence shown here is derived from an EMBL/GenBank/DDBJ whole genome shotgun (WGS) entry which is preliminary data.</text>
</comment>
<evidence type="ECO:0000313" key="6">
    <source>
        <dbReference type="Proteomes" id="UP000226525"/>
    </source>
</evidence>
<dbReference type="HAMAP" id="MF_02114">
    <property type="entry name" value="CofC"/>
    <property type="match status" value="1"/>
</dbReference>
<evidence type="ECO:0000256" key="4">
    <source>
        <dbReference type="ARBA" id="ARBA00023134"/>
    </source>
</evidence>
<proteinExistence type="inferred from homology"/>
<dbReference type="PANTHER" id="PTHR40392">
    <property type="entry name" value="2-PHOSPHO-L-LACTATE GUANYLYLTRANSFERASE"/>
    <property type="match status" value="1"/>
</dbReference>
<dbReference type="UniPathway" id="UPA00071"/>
<dbReference type="Proteomes" id="UP000226525">
    <property type="component" value="Unassembled WGS sequence"/>
</dbReference>
<evidence type="ECO:0000256" key="2">
    <source>
        <dbReference type="ARBA" id="ARBA00022695"/>
    </source>
</evidence>
<sequence length="244" mass="27313">MIWKPRLSLLRKRLGSLTLSETLIPYYYFVWAVIPFKQVQKAKQRLSSILSIEERRILSLKMLEDVLAAAKTSGVFDRTVVATNCKEGFLVADKMGALHFETFVDSGLNSAAKKAANWLSLQGIKTMCLFPADIPLVSESEFQQIAIDHASHQGLTIVPSHDFKGTNCMLLSPPNILPFCFGMNSYAEHIRQGIKLNLSCQSKHFHGIALDIDNPNDLKTLVVATQKTQSTSYLKKIKIGLRFN</sequence>
<protein>
    <submittedName>
        <fullName evidence="5">2-phospho-L-lactate guanylyltransferase</fullName>
    </submittedName>
</protein>
<evidence type="ECO:0000256" key="3">
    <source>
        <dbReference type="ARBA" id="ARBA00022741"/>
    </source>
</evidence>
<dbReference type="PANTHER" id="PTHR40392:SF1">
    <property type="entry name" value="2-PHOSPHO-L-LACTATE GUANYLYLTRANSFERASE"/>
    <property type="match status" value="1"/>
</dbReference>
<keyword evidence="2 5" id="KW-0548">Nucleotidyltransferase</keyword>
<dbReference type="EMBL" id="NZEX01000150">
    <property type="protein sequence ID" value="MAH64275.1"/>
    <property type="molecule type" value="Genomic_DNA"/>
</dbReference>
<dbReference type="InterPro" id="IPR029044">
    <property type="entry name" value="Nucleotide-diphossugar_trans"/>
</dbReference>
<gene>
    <name evidence="5" type="primary">cofC</name>
    <name evidence="5" type="ORF">CMN54_12690</name>
</gene>
<keyword evidence="4" id="KW-0342">GTP-binding</keyword>
<dbReference type="Pfam" id="PF01983">
    <property type="entry name" value="CofC"/>
    <property type="match status" value="1"/>
</dbReference>